<evidence type="ECO:0000313" key="7">
    <source>
        <dbReference type="Proteomes" id="UP000257109"/>
    </source>
</evidence>
<accession>A0A371ERW6</accession>
<dbReference type="InterPro" id="IPR001005">
    <property type="entry name" value="SANT/Myb"/>
</dbReference>
<dbReference type="SUPFAM" id="SSF46689">
    <property type="entry name" value="Homeodomain-like"/>
    <property type="match status" value="1"/>
</dbReference>
<dbReference type="STRING" id="157652.A0A371ERW6"/>
<dbReference type="EMBL" id="QJKJ01012406">
    <property type="protein sequence ID" value="RDX68762.1"/>
    <property type="molecule type" value="Genomic_DNA"/>
</dbReference>
<comment type="caution">
    <text evidence="6">The sequence shown here is derived from an EMBL/GenBank/DDBJ whole genome shotgun (WGS) entry which is preliminary data.</text>
</comment>
<evidence type="ECO:0000256" key="4">
    <source>
        <dbReference type="ARBA" id="ARBA00023242"/>
    </source>
</evidence>
<keyword evidence="4" id="KW-0539">Nucleus</keyword>
<evidence type="ECO:0000256" key="3">
    <source>
        <dbReference type="ARBA" id="ARBA00023163"/>
    </source>
</evidence>
<gene>
    <name evidence="6" type="primary">SRM1</name>
    <name evidence="6" type="ORF">CR513_52207</name>
</gene>
<proteinExistence type="predicted"/>
<keyword evidence="2" id="KW-0805">Transcription regulation</keyword>
<sequence>MDKFDNGGYDNGGRTSRNIILEDAPKFDNGGSSHRNITWKDAPKFDNGGSSYRNIICEDAPKFDNGGSSYHNLTWEDALKFDNGGSSYHNLTWEDALKFDNGGNSCHNITWEDVLKFNNGGSNRHNITREDAYKFDNGGSSNNIWEDRQWTHLFQYTNADTQASLMLPVEATQHHQQLSHGVTKIEPGRVEFPTHLVDVPLHNGSSSLSVPPHATWPVQQNNTWGQVQRTPQYNNGAFLNVHEHSLNPAAQVLPTLPAGFTQHYKPLAQIESGRVTLPAHPVDVPVQNGDSSLVVRRQRAPRNTWTAKHFVISMSFLVGLQIYGKGNWKDISRYAVKTRTLSQVASHAQKYYERQNIPKEERKRKSIHDITLPDRDLPIQNLPEMQPQQQQMLECYPPDNIHASSDEWNNIHRGLM</sequence>
<comment type="subcellular location">
    <subcellularLocation>
        <location evidence="1">Nucleus</location>
    </subcellularLocation>
</comment>
<keyword evidence="3" id="KW-0804">Transcription</keyword>
<feature type="non-terminal residue" evidence="6">
    <location>
        <position position="1"/>
    </location>
</feature>
<dbReference type="AlphaFoldDB" id="A0A371ERW6"/>
<evidence type="ECO:0000256" key="1">
    <source>
        <dbReference type="ARBA" id="ARBA00004123"/>
    </source>
</evidence>
<feature type="region of interest" description="Disordered" evidence="5">
    <location>
        <begin position="355"/>
        <end position="380"/>
    </location>
</feature>
<protein>
    <submittedName>
        <fullName evidence="6">Transcription factor SRM1</fullName>
    </submittedName>
</protein>
<keyword evidence="7" id="KW-1185">Reference proteome</keyword>
<dbReference type="PANTHER" id="PTHR44042">
    <property type="entry name" value="DUPLICATED HOMEODOMAIN-LIKE SUPERFAMILY PROTEIN-RELATED"/>
    <property type="match status" value="1"/>
</dbReference>
<dbReference type="Gene3D" id="1.10.10.60">
    <property type="entry name" value="Homeodomain-like"/>
    <property type="match status" value="1"/>
</dbReference>
<evidence type="ECO:0000256" key="2">
    <source>
        <dbReference type="ARBA" id="ARBA00023015"/>
    </source>
</evidence>
<reference evidence="6" key="1">
    <citation type="submission" date="2018-05" db="EMBL/GenBank/DDBJ databases">
        <title>Draft genome of Mucuna pruriens seed.</title>
        <authorList>
            <person name="Nnadi N.E."/>
            <person name="Vos R."/>
            <person name="Hasami M.H."/>
            <person name="Devisetty U.K."/>
            <person name="Aguiy J.C."/>
        </authorList>
    </citation>
    <scope>NUCLEOTIDE SEQUENCE [LARGE SCALE GENOMIC DNA]</scope>
    <source>
        <strain evidence="6">JCA_2017</strain>
    </source>
</reference>
<dbReference type="InterPro" id="IPR009057">
    <property type="entry name" value="Homeodomain-like_sf"/>
</dbReference>
<dbReference type="NCBIfam" id="TIGR01557">
    <property type="entry name" value="myb_SHAQKYF"/>
    <property type="match status" value="1"/>
</dbReference>
<organism evidence="6 7">
    <name type="scientific">Mucuna pruriens</name>
    <name type="common">Velvet bean</name>
    <name type="synonym">Dolichos pruriens</name>
    <dbReference type="NCBI Taxonomy" id="157652"/>
    <lineage>
        <taxon>Eukaryota</taxon>
        <taxon>Viridiplantae</taxon>
        <taxon>Streptophyta</taxon>
        <taxon>Embryophyta</taxon>
        <taxon>Tracheophyta</taxon>
        <taxon>Spermatophyta</taxon>
        <taxon>Magnoliopsida</taxon>
        <taxon>eudicotyledons</taxon>
        <taxon>Gunneridae</taxon>
        <taxon>Pentapetalae</taxon>
        <taxon>rosids</taxon>
        <taxon>fabids</taxon>
        <taxon>Fabales</taxon>
        <taxon>Fabaceae</taxon>
        <taxon>Papilionoideae</taxon>
        <taxon>50 kb inversion clade</taxon>
        <taxon>NPAAA clade</taxon>
        <taxon>indigoferoid/millettioid clade</taxon>
        <taxon>Phaseoleae</taxon>
        <taxon>Mucuna</taxon>
    </lineage>
</organism>
<dbReference type="Proteomes" id="UP000257109">
    <property type="component" value="Unassembled WGS sequence"/>
</dbReference>
<dbReference type="OrthoDB" id="118550at2759"/>
<evidence type="ECO:0000256" key="5">
    <source>
        <dbReference type="SAM" id="MobiDB-lite"/>
    </source>
</evidence>
<dbReference type="InterPro" id="IPR006447">
    <property type="entry name" value="Myb_dom_plants"/>
</dbReference>
<evidence type="ECO:0000313" key="6">
    <source>
        <dbReference type="EMBL" id="RDX68762.1"/>
    </source>
</evidence>
<dbReference type="GO" id="GO:0003677">
    <property type="term" value="F:DNA binding"/>
    <property type="evidence" value="ECO:0007669"/>
    <property type="project" value="InterPro"/>
</dbReference>
<dbReference type="PANTHER" id="PTHR44042:SF15">
    <property type="entry name" value="DUPLICATED HOMEODOMAIN-LIKE SUPERFAMILY PROTEIN"/>
    <property type="match status" value="1"/>
</dbReference>
<name>A0A371ERW6_MUCPR</name>
<dbReference type="GO" id="GO:0005634">
    <property type="term" value="C:nucleus"/>
    <property type="evidence" value="ECO:0007669"/>
    <property type="project" value="UniProtKB-SubCell"/>
</dbReference>
<feature type="compositionally biased region" description="Basic and acidic residues" evidence="5">
    <location>
        <begin position="355"/>
        <end position="377"/>
    </location>
</feature>
<dbReference type="CDD" id="cd00167">
    <property type="entry name" value="SANT"/>
    <property type="match status" value="1"/>
</dbReference>